<dbReference type="PANTHER" id="PTHR43394">
    <property type="entry name" value="ATP-DEPENDENT PERMEASE MDL1, MITOCHONDRIAL"/>
    <property type="match status" value="1"/>
</dbReference>
<feature type="transmembrane region" description="Helical" evidence="5">
    <location>
        <begin position="285"/>
        <end position="305"/>
    </location>
</feature>
<feature type="transmembrane region" description="Helical" evidence="5">
    <location>
        <begin position="171"/>
        <end position="190"/>
    </location>
</feature>
<dbReference type="PROSITE" id="PS00211">
    <property type="entry name" value="ABC_TRANSPORTER_1"/>
    <property type="match status" value="1"/>
</dbReference>
<keyword evidence="9" id="KW-1185">Reference proteome</keyword>
<dbReference type="Pfam" id="PF00005">
    <property type="entry name" value="ABC_tran"/>
    <property type="match status" value="1"/>
</dbReference>
<dbReference type="Proteomes" id="UP000646749">
    <property type="component" value="Unassembled WGS sequence"/>
</dbReference>
<comment type="subcellular location">
    <subcellularLocation>
        <location evidence="1">Cell membrane</location>
        <topology evidence="1">Multi-pass membrane protein</topology>
    </subcellularLocation>
</comment>
<dbReference type="PROSITE" id="PS50893">
    <property type="entry name" value="ABC_TRANSPORTER_2"/>
    <property type="match status" value="1"/>
</dbReference>
<dbReference type="PROSITE" id="PS50929">
    <property type="entry name" value="ABC_TM1F"/>
    <property type="match status" value="1"/>
</dbReference>
<feature type="transmembrane region" description="Helical" evidence="5">
    <location>
        <begin position="146"/>
        <end position="165"/>
    </location>
</feature>
<feature type="transmembrane region" description="Helical" evidence="5">
    <location>
        <begin position="20"/>
        <end position="49"/>
    </location>
</feature>
<feature type="domain" description="ABC transmembrane type-1" evidence="7">
    <location>
        <begin position="33"/>
        <end position="314"/>
    </location>
</feature>
<feature type="transmembrane region" description="Helical" evidence="5">
    <location>
        <begin position="69"/>
        <end position="89"/>
    </location>
</feature>
<evidence type="ECO:0000313" key="8">
    <source>
        <dbReference type="EMBL" id="GIG89596.1"/>
    </source>
</evidence>
<reference evidence="8 9" key="1">
    <citation type="submission" date="2021-01" db="EMBL/GenBank/DDBJ databases">
        <title>Whole genome shotgun sequence of Plantactinospora endophytica NBRC 110450.</title>
        <authorList>
            <person name="Komaki H."/>
            <person name="Tamura T."/>
        </authorList>
    </citation>
    <scope>NUCLEOTIDE SEQUENCE [LARGE SCALE GENOMIC DNA]</scope>
    <source>
        <strain evidence="8 9">NBRC 110450</strain>
    </source>
</reference>
<evidence type="ECO:0000256" key="4">
    <source>
        <dbReference type="ARBA" id="ARBA00023136"/>
    </source>
</evidence>
<accession>A0ABQ4E5J2</accession>
<dbReference type="InterPro" id="IPR017871">
    <property type="entry name" value="ABC_transporter-like_CS"/>
</dbReference>
<gene>
    <name evidence="8" type="ORF">Pen02_45320</name>
</gene>
<dbReference type="RefSeq" id="WP_203868052.1">
    <property type="nucleotide sequence ID" value="NZ_BONW01000021.1"/>
</dbReference>
<dbReference type="EMBL" id="BONW01000021">
    <property type="protein sequence ID" value="GIG89596.1"/>
    <property type="molecule type" value="Genomic_DNA"/>
</dbReference>
<protein>
    <submittedName>
        <fullName evidence="8">ABC transporter</fullName>
    </submittedName>
</protein>
<comment type="caution">
    <text evidence="8">The sequence shown here is derived from an EMBL/GenBank/DDBJ whole genome shotgun (WGS) entry which is preliminary data.</text>
</comment>
<evidence type="ECO:0000259" key="6">
    <source>
        <dbReference type="PROSITE" id="PS50893"/>
    </source>
</evidence>
<dbReference type="InterPro" id="IPR036640">
    <property type="entry name" value="ABC1_TM_sf"/>
</dbReference>
<proteinExistence type="predicted"/>
<evidence type="ECO:0000259" key="7">
    <source>
        <dbReference type="PROSITE" id="PS50929"/>
    </source>
</evidence>
<evidence type="ECO:0000313" key="9">
    <source>
        <dbReference type="Proteomes" id="UP000646749"/>
    </source>
</evidence>
<evidence type="ECO:0000256" key="3">
    <source>
        <dbReference type="ARBA" id="ARBA00022989"/>
    </source>
</evidence>
<organism evidence="8 9">
    <name type="scientific">Plantactinospora endophytica</name>
    <dbReference type="NCBI Taxonomy" id="673535"/>
    <lineage>
        <taxon>Bacteria</taxon>
        <taxon>Bacillati</taxon>
        <taxon>Actinomycetota</taxon>
        <taxon>Actinomycetes</taxon>
        <taxon>Micromonosporales</taxon>
        <taxon>Micromonosporaceae</taxon>
        <taxon>Plantactinospora</taxon>
    </lineage>
</organism>
<dbReference type="PANTHER" id="PTHR43394:SF1">
    <property type="entry name" value="ATP-BINDING CASSETTE SUB-FAMILY B MEMBER 10, MITOCHONDRIAL"/>
    <property type="match status" value="1"/>
</dbReference>
<evidence type="ECO:0000256" key="1">
    <source>
        <dbReference type="ARBA" id="ARBA00004651"/>
    </source>
</evidence>
<keyword evidence="4 5" id="KW-0472">Membrane</keyword>
<dbReference type="Gene3D" id="1.20.1560.10">
    <property type="entry name" value="ABC transporter type 1, transmembrane domain"/>
    <property type="match status" value="1"/>
</dbReference>
<dbReference type="Pfam" id="PF00664">
    <property type="entry name" value="ABC_membrane"/>
    <property type="match status" value="1"/>
</dbReference>
<dbReference type="InterPro" id="IPR039421">
    <property type="entry name" value="Type_1_exporter"/>
</dbReference>
<dbReference type="SUPFAM" id="SSF90123">
    <property type="entry name" value="ABC transporter transmembrane region"/>
    <property type="match status" value="1"/>
</dbReference>
<feature type="domain" description="ABC transporter" evidence="6">
    <location>
        <begin position="320"/>
        <end position="564"/>
    </location>
</feature>
<evidence type="ECO:0000256" key="2">
    <source>
        <dbReference type="ARBA" id="ARBA00022692"/>
    </source>
</evidence>
<evidence type="ECO:0000256" key="5">
    <source>
        <dbReference type="SAM" id="Phobius"/>
    </source>
</evidence>
<keyword evidence="3 5" id="KW-1133">Transmembrane helix</keyword>
<dbReference type="InterPro" id="IPR011527">
    <property type="entry name" value="ABC1_TM_dom"/>
</dbReference>
<feature type="transmembrane region" description="Helical" evidence="5">
    <location>
        <begin position="260"/>
        <end position="279"/>
    </location>
</feature>
<name>A0ABQ4E5J2_9ACTN</name>
<keyword evidence="2 5" id="KW-0812">Transmembrane</keyword>
<dbReference type="SUPFAM" id="SSF52540">
    <property type="entry name" value="P-loop containing nucleoside triphosphate hydrolases"/>
    <property type="match status" value="1"/>
</dbReference>
<dbReference type="InterPro" id="IPR027417">
    <property type="entry name" value="P-loop_NTPase"/>
</dbReference>
<dbReference type="InterPro" id="IPR003439">
    <property type="entry name" value="ABC_transporter-like_ATP-bd"/>
</dbReference>
<sequence length="569" mass="60870">MRPLPVPDPGIPDQRSATRFLLWLAAQLWPTIAGGMALAVVSFVGQALMPAVLGRAIDAGLVARDTDALVHWGLILLTLGVVQAIVGIIRHRFASYNWLAGAYRTVQLTVDHANRLGATLPKRLATGEVVSVGTADIVHIGGALDILSRGTGSLFAVFTITVILLVTSVPLGLVVVLGVPVLMVVVAVLIRPLHKRQEAYRDQQATLTTRASDIVAGLRVLRGVGGESVFSARYRTESQKLRHGGVRVARVEALLEATQVLMPGIFLVLVTWLGARFALRGEITVGQLVSFYGYTVFLIGPLRMLTELIDHITRGHVSARRVVSMLDIRPEVVDPEHPVRLPVGAGELVDVESGLTVRPGRLTALAAAVPEDAVAIADRLGRYVDSEATLRGVPLRELALATVRCRIMVADNDARLFSGPLRAELDPHDRADDATIAAALDAASATDIVAALPDGLAGRVAERGREFSGGQQQRLRLVRALVADPEILILVEPTSAVDAHTEARIAGRLGPARRGRTTLVCTTSPLVLDRADHVVFVSDGKAVAEGGHRELLDTEPRYAAVVTRAEEED</sequence>
<dbReference type="Gene3D" id="3.40.50.300">
    <property type="entry name" value="P-loop containing nucleotide triphosphate hydrolases"/>
    <property type="match status" value="1"/>
</dbReference>